<dbReference type="Proteomes" id="UP000789901">
    <property type="component" value="Unassembled WGS sequence"/>
</dbReference>
<keyword evidence="1" id="KW-1133">Transmembrane helix</keyword>
<keyword evidence="1" id="KW-0472">Membrane</keyword>
<keyword evidence="3" id="KW-1185">Reference proteome</keyword>
<keyword evidence="1" id="KW-0812">Transmembrane</keyword>
<evidence type="ECO:0000313" key="2">
    <source>
        <dbReference type="EMBL" id="CAG8629758.1"/>
    </source>
</evidence>
<organism evidence="2 3">
    <name type="scientific">Gigaspora margarita</name>
    <dbReference type="NCBI Taxonomy" id="4874"/>
    <lineage>
        <taxon>Eukaryota</taxon>
        <taxon>Fungi</taxon>
        <taxon>Fungi incertae sedis</taxon>
        <taxon>Mucoromycota</taxon>
        <taxon>Glomeromycotina</taxon>
        <taxon>Glomeromycetes</taxon>
        <taxon>Diversisporales</taxon>
        <taxon>Gigasporaceae</taxon>
        <taxon>Gigaspora</taxon>
    </lineage>
</organism>
<dbReference type="EMBL" id="CAJVQB010004205">
    <property type="protein sequence ID" value="CAG8629758.1"/>
    <property type="molecule type" value="Genomic_DNA"/>
</dbReference>
<feature type="transmembrane region" description="Helical" evidence="1">
    <location>
        <begin position="778"/>
        <end position="801"/>
    </location>
</feature>
<sequence length="850" mass="96577">MDDYNTAGAFKENLREKFLRDKSKNVLYPQPGLDLLDDDKSNDGTIILRFGNPVNRVNGSTTCWDNTIYLRIIHPNASISFLSISNHEIPDFNFCLKNRTRRDYMTMWGFNQKLMLVFYNSLNLKNSAIMGLFITFEGQILRTVKLHDALIDDGGINGYWFVIPKSSSSDGFLFYCCGATVISWVHFSTPNENGQVIERARSGIIQTNIKIVTTSAFYLLEKGFAIAYGGDDSSTNHNNSIVDISIGTTNGVYVIFYYIKTNARKGPFLLYQIPTRILKSDGTQMLIQSLTLKGVICRVDFSGAGNICLLLMNSQLNTTNSKNNTILPPTQHILLKISYHSSGSITKIWDMKNGFNYGYSVQPFQFGGYLMIVTQNNSIFGYILNENGDLYGNWSLPQPLNDPIYKSAYVLLRNNSIVAIESQNNSTWSVICDDSTKFTDQVNEFTKQLYLSFIYPVILSSSTISIYQRINGTQHDLLRQRFQGNSPSQFCRMDPNDNKTIIINVLPSTFNEPNSFYYVVVENNFVRRSDSNEALVGIDEGLWILITEIKQYVYSGTITCIIRLSPDGSSHYLSLSSVDQLKFNEKMATDLSYIIPVEDSRLTPINGFEKDLSSETLQILLFFNIKDTTDLSKKSASNIFQDFNTLLKYKRYSALMDYNTTSLIDENYPMIIAREIVLERLFGIDYNYHYYIDCFGHLIFFVFMEADNFAMFKLIIIIADLGLRISFVIKDAYKVPELWLPSMVILVLSISINIISSLLIIVHEIGQNLKFSKWFSEYGFLLPLATIISAGHIEAICVLSSKFGMLKIFSTTFSKTAENTIFWVGILGLIFGIPQFIIQVSILLNKKINY</sequence>
<feature type="transmembrane region" description="Helical" evidence="1">
    <location>
        <begin position="821"/>
        <end position="844"/>
    </location>
</feature>
<feature type="transmembrane region" description="Helical" evidence="1">
    <location>
        <begin position="741"/>
        <end position="766"/>
    </location>
</feature>
<protein>
    <submittedName>
        <fullName evidence="2">37084_t:CDS:1</fullName>
    </submittedName>
</protein>
<gene>
    <name evidence="2" type="ORF">GMARGA_LOCUS8271</name>
</gene>
<proteinExistence type="predicted"/>
<name>A0ABN7ULZ7_GIGMA</name>
<feature type="transmembrane region" description="Helical" evidence="1">
    <location>
        <begin position="711"/>
        <end position="729"/>
    </location>
</feature>
<evidence type="ECO:0000256" key="1">
    <source>
        <dbReference type="SAM" id="Phobius"/>
    </source>
</evidence>
<evidence type="ECO:0000313" key="3">
    <source>
        <dbReference type="Proteomes" id="UP000789901"/>
    </source>
</evidence>
<reference evidence="2 3" key="1">
    <citation type="submission" date="2021-06" db="EMBL/GenBank/DDBJ databases">
        <authorList>
            <person name="Kallberg Y."/>
            <person name="Tangrot J."/>
            <person name="Rosling A."/>
        </authorList>
    </citation>
    <scope>NUCLEOTIDE SEQUENCE [LARGE SCALE GENOMIC DNA]</scope>
    <source>
        <strain evidence="2 3">120-4 pot B 10/14</strain>
    </source>
</reference>
<comment type="caution">
    <text evidence="2">The sequence shown here is derived from an EMBL/GenBank/DDBJ whole genome shotgun (WGS) entry which is preliminary data.</text>
</comment>
<accession>A0ABN7ULZ7</accession>